<organism evidence="1 2">
    <name type="scientific">Rubripirellula amarantea</name>
    <dbReference type="NCBI Taxonomy" id="2527999"/>
    <lineage>
        <taxon>Bacteria</taxon>
        <taxon>Pseudomonadati</taxon>
        <taxon>Planctomycetota</taxon>
        <taxon>Planctomycetia</taxon>
        <taxon>Pirellulales</taxon>
        <taxon>Pirellulaceae</taxon>
        <taxon>Rubripirellula</taxon>
    </lineage>
</organism>
<evidence type="ECO:0000313" key="1">
    <source>
        <dbReference type="EMBL" id="TWT51453.1"/>
    </source>
</evidence>
<dbReference type="AlphaFoldDB" id="A0A5C5WN77"/>
<dbReference type="EMBL" id="SJPI01000002">
    <property type="protein sequence ID" value="TWT51453.1"/>
    <property type="molecule type" value="Genomic_DNA"/>
</dbReference>
<proteinExistence type="predicted"/>
<keyword evidence="2" id="KW-1185">Reference proteome</keyword>
<sequence>MHARLERTVPWNSAMVRRFGLEISDALKRQCSGSHAGELVHAPNVVIDESHFPTLQPFLYDRLPLAGSRSGGVRCSGKSS</sequence>
<evidence type="ECO:0000313" key="2">
    <source>
        <dbReference type="Proteomes" id="UP000316598"/>
    </source>
</evidence>
<comment type="caution">
    <text evidence="1">The sequence shown here is derived from an EMBL/GenBank/DDBJ whole genome shotgun (WGS) entry which is preliminary data.</text>
</comment>
<dbReference type="Proteomes" id="UP000316598">
    <property type="component" value="Unassembled WGS sequence"/>
</dbReference>
<protein>
    <submittedName>
        <fullName evidence="1">Uncharacterized protein</fullName>
    </submittedName>
</protein>
<dbReference type="RefSeq" id="WP_146516495.1">
    <property type="nucleotide sequence ID" value="NZ_SJPI01000002.1"/>
</dbReference>
<reference evidence="1 2" key="1">
    <citation type="submission" date="2019-02" db="EMBL/GenBank/DDBJ databases">
        <title>Deep-cultivation of Planctomycetes and their phenomic and genomic characterization uncovers novel biology.</title>
        <authorList>
            <person name="Wiegand S."/>
            <person name="Jogler M."/>
            <person name="Boedeker C."/>
            <person name="Pinto D."/>
            <person name="Vollmers J."/>
            <person name="Rivas-Marin E."/>
            <person name="Kohn T."/>
            <person name="Peeters S.H."/>
            <person name="Heuer A."/>
            <person name="Rast P."/>
            <person name="Oberbeckmann S."/>
            <person name="Bunk B."/>
            <person name="Jeske O."/>
            <person name="Meyerdierks A."/>
            <person name="Storesund J.E."/>
            <person name="Kallscheuer N."/>
            <person name="Luecker S."/>
            <person name="Lage O.M."/>
            <person name="Pohl T."/>
            <person name="Merkel B.J."/>
            <person name="Hornburger P."/>
            <person name="Mueller R.-W."/>
            <person name="Bruemmer F."/>
            <person name="Labrenz M."/>
            <person name="Spormann A.M."/>
            <person name="Op Den Camp H."/>
            <person name="Overmann J."/>
            <person name="Amann R."/>
            <person name="Jetten M.S.M."/>
            <person name="Mascher T."/>
            <person name="Medema M.H."/>
            <person name="Devos D.P."/>
            <person name="Kaster A.-K."/>
            <person name="Ovreas L."/>
            <person name="Rohde M."/>
            <person name="Galperin M.Y."/>
            <person name="Jogler C."/>
        </authorList>
    </citation>
    <scope>NUCLEOTIDE SEQUENCE [LARGE SCALE GENOMIC DNA]</scope>
    <source>
        <strain evidence="1 2">Pla22</strain>
    </source>
</reference>
<gene>
    <name evidence="1" type="ORF">Pla22_42310</name>
</gene>
<name>A0A5C5WN77_9BACT</name>
<accession>A0A5C5WN77</accession>